<dbReference type="Pfam" id="PF01921">
    <property type="entry name" value="tRNA-synt_1f"/>
    <property type="match status" value="1"/>
</dbReference>
<dbReference type="GO" id="GO:0005737">
    <property type="term" value="C:cytoplasm"/>
    <property type="evidence" value="ECO:0007669"/>
    <property type="project" value="UniProtKB-SubCell"/>
</dbReference>
<dbReference type="AlphaFoldDB" id="A0A1F6ERK6"/>
<comment type="similarity">
    <text evidence="2 10">Belongs to the class-I aminoacyl-tRNA synthetase family.</text>
</comment>
<evidence type="ECO:0000256" key="1">
    <source>
        <dbReference type="ARBA" id="ARBA00004496"/>
    </source>
</evidence>
<keyword evidence="4 10" id="KW-0436">Ligase</keyword>
<dbReference type="GO" id="GO:0000049">
    <property type="term" value="F:tRNA binding"/>
    <property type="evidence" value="ECO:0007669"/>
    <property type="project" value="InterPro"/>
</dbReference>
<sequence length="522" mass="58910">MLWADRIAGEIRDTRTPQGGKSFLIRDEKTLSGRVHVGSMRGVAIHGLMAEVLSEYGIPNTFQFELNDFDPFDSIPGYLDADTFREHLGKPLYAVPSPEAGFKNYTEYFGDEFVQVHKKAGFVPSYYRATELYQSGKMDALIKTALERASNIRRILQEVSGSVKDESWLPVSVVCQMCGKMMTTRAYDYDGETVGYSCDRSPDECMPCGHSGRVAPWKGTTKLFWKVDWAAKWVAQGVDIEGGGKDHSTRGGSRDVANHICREVFGAEPPFDIPYEFFLVGGKKMSSSKGRGSSAKDMGDLFPPELFRLALIGKDIREQIDVDPSGESVPRLYDWYDELAEGVRAGAADDRTRLYALCELPKNRAALSAPWQMRFREVAFIVQMAHLSLAGEAARVKRQALTEEETRALEVRARYAKFWLATYAPEEFKYELQEEMPEVSLSNIQKKALAVLADYLQASERTGEEIHLRLHEMKTEIPIQPKELFQAIYRIFLNRDSGPKAGWFLAGLPRDFVIKRLKEAVE</sequence>
<dbReference type="InterPro" id="IPR020751">
    <property type="entry name" value="aa-tRNA-synth_I_codon-bd_sub2"/>
</dbReference>
<dbReference type="PANTHER" id="PTHR37940:SF1">
    <property type="entry name" value="LYSINE--TRNA LIGASE"/>
    <property type="match status" value="1"/>
</dbReference>
<organism evidence="11 12">
    <name type="scientific">Candidatus Kaiserbacteria bacterium RIFCSPLOWO2_01_FULL_55_19</name>
    <dbReference type="NCBI Taxonomy" id="1798516"/>
    <lineage>
        <taxon>Bacteria</taxon>
        <taxon>Candidatus Kaiseribacteriota</taxon>
    </lineage>
</organism>
<comment type="subcellular location">
    <subcellularLocation>
        <location evidence="1 10">Cytoplasm</location>
    </subcellularLocation>
</comment>
<comment type="caution">
    <text evidence="10">Lacks conserved residue(s) required for the propagation of feature annotation.</text>
</comment>
<dbReference type="EMBL" id="MFMD01000037">
    <property type="protein sequence ID" value="OGG76255.1"/>
    <property type="molecule type" value="Genomic_DNA"/>
</dbReference>
<dbReference type="STRING" id="1798516.A2950_02275"/>
<keyword evidence="6 10" id="KW-0067">ATP-binding</keyword>
<comment type="catalytic activity">
    <reaction evidence="9 10">
        <text>tRNA(Lys) + L-lysine + ATP = L-lysyl-tRNA(Lys) + AMP + diphosphate</text>
        <dbReference type="Rhea" id="RHEA:20792"/>
        <dbReference type="Rhea" id="RHEA-COMP:9696"/>
        <dbReference type="Rhea" id="RHEA-COMP:9697"/>
        <dbReference type="ChEBI" id="CHEBI:30616"/>
        <dbReference type="ChEBI" id="CHEBI:32551"/>
        <dbReference type="ChEBI" id="CHEBI:33019"/>
        <dbReference type="ChEBI" id="CHEBI:78442"/>
        <dbReference type="ChEBI" id="CHEBI:78529"/>
        <dbReference type="ChEBI" id="CHEBI:456215"/>
        <dbReference type="EC" id="6.1.1.6"/>
    </reaction>
</comment>
<dbReference type="InterPro" id="IPR008925">
    <property type="entry name" value="aa_tRNA-synth_I_cd-bd_sf"/>
</dbReference>
<keyword evidence="3 10" id="KW-0963">Cytoplasm</keyword>
<dbReference type="Gene3D" id="1.10.10.350">
    <property type="match status" value="1"/>
</dbReference>
<dbReference type="InterPro" id="IPR014729">
    <property type="entry name" value="Rossmann-like_a/b/a_fold"/>
</dbReference>
<feature type="short sequence motif" description="'KMSKS' region" evidence="10">
    <location>
        <begin position="284"/>
        <end position="288"/>
    </location>
</feature>
<dbReference type="NCBIfam" id="TIGR00467">
    <property type="entry name" value="lysS_arch"/>
    <property type="match status" value="1"/>
</dbReference>
<keyword evidence="5 10" id="KW-0547">Nucleotide-binding</keyword>
<evidence type="ECO:0000256" key="2">
    <source>
        <dbReference type="ARBA" id="ARBA00005594"/>
    </source>
</evidence>
<evidence type="ECO:0000256" key="8">
    <source>
        <dbReference type="ARBA" id="ARBA00023146"/>
    </source>
</evidence>
<dbReference type="Proteomes" id="UP000176714">
    <property type="component" value="Unassembled WGS sequence"/>
</dbReference>
<evidence type="ECO:0000313" key="12">
    <source>
        <dbReference type="Proteomes" id="UP000176714"/>
    </source>
</evidence>
<dbReference type="PANTHER" id="PTHR37940">
    <property type="entry name" value="LYSINE--TRNA LIGASE"/>
    <property type="match status" value="1"/>
</dbReference>
<gene>
    <name evidence="10" type="primary">lysS</name>
    <name evidence="11" type="ORF">A2950_02275</name>
</gene>
<dbReference type="Gene3D" id="3.40.50.620">
    <property type="entry name" value="HUPs"/>
    <property type="match status" value="2"/>
</dbReference>
<protein>
    <recommendedName>
        <fullName evidence="10">Lysine--tRNA ligase</fullName>
        <ecNumber evidence="10">6.1.1.6</ecNumber>
    </recommendedName>
    <alternativeName>
        <fullName evidence="10">Lysyl-tRNA synthetase</fullName>
        <shortName evidence="10">LysRS</shortName>
    </alternativeName>
</protein>
<evidence type="ECO:0000256" key="5">
    <source>
        <dbReference type="ARBA" id="ARBA00022741"/>
    </source>
</evidence>
<proteinExistence type="inferred from homology"/>
<evidence type="ECO:0000256" key="10">
    <source>
        <dbReference type="HAMAP-Rule" id="MF_00177"/>
    </source>
</evidence>
<keyword evidence="7 10" id="KW-0648">Protein biosynthesis</keyword>
<dbReference type="InterPro" id="IPR002904">
    <property type="entry name" value="Lys-tRNA-ligase"/>
</dbReference>
<reference evidence="11 12" key="1">
    <citation type="journal article" date="2016" name="Nat. Commun.">
        <title>Thousands of microbial genomes shed light on interconnected biogeochemical processes in an aquifer system.</title>
        <authorList>
            <person name="Anantharaman K."/>
            <person name="Brown C.T."/>
            <person name="Hug L.A."/>
            <person name="Sharon I."/>
            <person name="Castelle C.J."/>
            <person name="Probst A.J."/>
            <person name="Thomas B.C."/>
            <person name="Singh A."/>
            <person name="Wilkins M.J."/>
            <person name="Karaoz U."/>
            <person name="Brodie E.L."/>
            <person name="Williams K.H."/>
            <person name="Hubbard S.S."/>
            <person name="Banfield J.F."/>
        </authorList>
    </citation>
    <scope>NUCLEOTIDE SEQUENCE [LARGE SCALE GENOMIC DNA]</scope>
</reference>
<dbReference type="GO" id="GO:0005524">
    <property type="term" value="F:ATP binding"/>
    <property type="evidence" value="ECO:0007669"/>
    <property type="project" value="UniProtKB-UniRule"/>
</dbReference>
<evidence type="ECO:0000256" key="9">
    <source>
        <dbReference type="ARBA" id="ARBA00048573"/>
    </source>
</evidence>
<dbReference type="SUPFAM" id="SSF52374">
    <property type="entry name" value="Nucleotidylyl transferase"/>
    <property type="match status" value="1"/>
</dbReference>
<evidence type="ECO:0000256" key="7">
    <source>
        <dbReference type="ARBA" id="ARBA00022917"/>
    </source>
</evidence>
<name>A0A1F6ERK6_9BACT</name>
<dbReference type="GO" id="GO:0004824">
    <property type="term" value="F:lysine-tRNA ligase activity"/>
    <property type="evidence" value="ECO:0007669"/>
    <property type="project" value="UniProtKB-UniRule"/>
</dbReference>
<evidence type="ECO:0000313" key="11">
    <source>
        <dbReference type="EMBL" id="OGG76255.1"/>
    </source>
</evidence>
<dbReference type="SUPFAM" id="SSF48163">
    <property type="entry name" value="An anticodon-binding domain of class I aminoacyl-tRNA synthetases"/>
    <property type="match status" value="1"/>
</dbReference>
<dbReference type="GO" id="GO:0006430">
    <property type="term" value="P:lysyl-tRNA aminoacylation"/>
    <property type="evidence" value="ECO:0007669"/>
    <property type="project" value="UniProtKB-UniRule"/>
</dbReference>
<keyword evidence="8 10" id="KW-0030">Aminoacyl-tRNA synthetase</keyword>
<dbReference type="HAMAP" id="MF_00177">
    <property type="entry name" value="Lys_tRNA_synth_class1"/>
    <property type="match status" value="1"/>
</dbReference>
<accession>A0A1F6ERK6</accession>
<comment type="caution">
    <text evidence="11">The sequence shown here is derived from an EMBL/GenBank/DDBJ whole genome shotgun (WGS) entry which is preliminary data.</text>
</comment>
<evidence type="ECO:0000256" key="3">
    <source>
        <dbReference type="ARBA" id="ARBA00022490"/>
    </source>
</evidence>
<evidence type="ECO:0000256" key="4">
    <source>
        <dbReference type="ARBA" id="ARBA00022598"/>
    </source>
</evidence>
<dbReference type="EC" id="6.1.1.6" evidence="10"/>
<evidence type="ECO:0000256" key="6">
    <source>
        <dbReference type="ARBA" id="ARBA00022840"/>
    </source>
</evidence>
<dbReference type="Gene3D" id="1.10.10.770">
    <property type="match status" value="1"/>
</dbReference>